<evidence type="ECO:0000256" key="1">
    <source>
        <dbReference type="ARBA" id="ARBA00010900"/>
    </source>
</evidence>
<dbReference type="Proteomes" id="UP001291623">
    <property type="component" value="Unassembled WGS sequence"/>
</dbReference>
<reference evidence="3" key="1">
    <citation type="submission" date="2023-12" db="EMBL/GenBank/DDBJ databases">
        <title>Genome assembly of Anisodus tanguticus.</title>
        <authorList>
            <person name="Wang Y.-J."/>
        </authorList>
    </citation>
    <scope>NUCLEOTIDE SEQUENCE</scope>
    <source>
        <strain evidence="3">KB-2021</strain>
        <tissue evidence="3">Leaf</tissue>
    </source>
</reference>
<dbReference type="PROSITE" id="PS50174">
    <property type="entry name" value="G_PATCH"/>
    <property type="match status" value="1"/>
</dbReference>
<proteinExistence type="inferred from homology"/>
<dbReference type="SMART" id="SM00443">
    <property type="entry name" value="G_patch"/>
    <property type="match status" value="1"/>
</dbReference>
<dbReference type="InterPro" id="IPR000467">
    <property type="entry name" value="G_patch_dom"/>
</dbReference>
<dbReference type="PANTHER" id="PTHR23329">
    <property type="entry name" value="TUFTELIN-INTERACTING PROTEIN 11-RELATED"/>
    <property type="match status" value="1"/>
</dbReference>
<dbReference type="EMBL" id="JAVYJV010000016">
    <property type="protein sequence ID" value="KAK4350673.1"/>
    <property type="molecule type" value="Genomic_DNA"/>
</dbReference>
<organism evidence="3 4">
    <name type="scientific">Anisodus tanguticus</name>
    <dbReference type="NCBI Taxonomy" id="243964"/>
    <lineage>
        <taxon>Eukaryota</taxon>
        <taxon>Viridiplantae</taxon>
        <taxon>Streptophyta</taxon>
        <taxon>Embryophyta</taxon>
        <taxon>Tracheophyta</taxon>
        <taxon>Spermatophyta</taxon>
        <taxon>Magnoliopsida</taxon>
        <taxon>eudicotyledons</taxon>
        <taxon>Gunneridae</taxon>
        <taxon>Pentapetalae</taxon>
        <taxon>asterids</taxon>
        <taxon>lamiids</taxon>
        <taxon>Solanales</taxon>
        <taxon>Solanaceae</taxon>
        <taxon>Solanoideae</taxon>
        <taxon>Hyoscyameae</taxon>
        <taxon>Anisodus</taxon>
    </lineage>
</organism>
<dbReference type="GO" id="GO:0071008">
    <property type="term" value="C:U2-type post-mRNA release spliceosomal complex"/>
    <property type="evidence" value="ECO:0007669"/>
    <property type="project" value="TreeGrafter"/>
</dbReference>
<dbReference type="GO" id="GO:0000390">
    <property type="term" value="P:spliceosomal complex disassembly"/>
    <property type="evidence" value="ECO:0007669"/>
    <property type="project" value="InterPro"/>
</dbReference>
<accession>A0AAE1RGL7</accession>
<feature type="domain" description="G-patch" evidence="2">
    <location>
        <begin position="26"/>
        <end position="72"/>
    </location>
</feature>
<comment type="similarity">
    <text evidence="1">Belongs to the TFP11/STIP family.</text>
</comment>
<dbReference type="InterPro" id="IPR022783">
    <property type="entry name" value="GCFC_dom"/>
</dbReference>
<keyword evidence="4" id="KW-1185">Reference proteome</keyword>
<dbReference type="PANTHER" id="PTHR23329:SF1">
    <property type="entry name" value="TUFTELIN-INTERACTING PROTEIN 11"/>
    <property type="match status" value="1"/>
</dbReference>
<dbReference type="Pfam" id="PF07842">
    <property type="entry name" value="GCFC"/>
    <property type="match status" value="1"/>
</dbReference>
<comment type="caution">
    <text evidence="3">The sequence shown here is derived from an EMBL/GenBank/DDBJ whole genome shotgun (WGS) entry which is preliminary data.</text>
</comment>
<evidence type="ECO:0000313" key="4">
    <source>
        <dbReference type="Proteomes" id="UP001291623"/>
    </source>
</evidence>
<dbReference type="Pfam" id="PF01585">
    <property type="entry name" value="G-patch"/>
    <property type="match status" value="1"/>
</dbReference>
<dbReference type="GO" id="GO:0003676">
    <property type="term" value="F:nucleic acid binding"/>
    <property type="evidence" value="ECO:0007669"/>
    <property type="project" value="InterPro"/>
</dbReference>
<dbReference type="InterPro" id="IPR045211">
    <property type="entry name" value="TFP11/STIP/Ntr1"/>
</dbReference>
<dbReference type="AlphaFoldDB" id="A0AAE1RGL7"/>
<gene>
    <name evidence="3" type="ORF">RND71_029986</name>
</gene>
<protein>
    <recommendedName>
        <fullName evidence="2">G-patch domain-containing protein</fullName>
    </recommendedName>
</protein>
<name>A0AAE1RGL7_9SOLA</name>
<evidence type="ECO:0000259" key="2">
    <source>
        <dbReference type="PROSITE" id="PS50174"/>
    </source>
</evidence>
<sequence>MLARRASGSGGEGPEMSDFGAFEKYTKGIPTKLLKKMGYKGGGLGKNEQGIVFPIEAKLRPKKNMGMGFNEYKEISLPALHESKPVEGRKRKKLWSKKFERIKKVHITAEELLAKKQEQGFEVVQMNLNSEEKTKDDYVPMPELQHNIRLIIDLVELDIQKIDNELRNERETVVIFQMEKEKLKALAACQKELLSNMEQIVSVLDRIDNESTLGTLTLDSLAKAFADLKQQYTEEYKLCNLSCIACKYVLPLFVLFFEGWDPLQTPTRGLEVVSLWKNLLQVDDILTISNAASLYSQLFMEVVFPAVRISCTNIWQAREPERMLHFLESWEKLLPPAALQTILENIVLPKLSAAVNSLDPRRETIPVHSWLHPWLPLLGLKLESFYFTMRSRLESVLHAWHPSDMSAYYILSPWKTV</sequence>
<evidence type="ECO:0000313" key="3">
    <source>
        <dbReference type="EMBL" id="KAK4350673.1"/>
    </source>
</evidence>